<sequence length="262" mass="29288">MTGYTDATVIRRTRCSVAGVLGLALLLLGAPAGAQSGSPVVTQHQLQMVDSRLERVERLLDSGVLTEMLQNTDELQAELRRLRGQVERLEHEVRTLRARQHDESRRLEERLALLEGDLTAREPAAPVPEVIDTLPDADEQGAYQAAFDKLMSGDYPEAILNLERFMERWPDGVYSANALYWLGEAKYASQDYEGALVDFQAVRDRFPDSDKAGDALLKIGYSHFELGQADQAREALNRVVSEHAGTTLSRLAQDRLRRLDGR</sequence>
<dbReference type="InterPro" id="IPR011990">
    <property type="entry name" value="TPR-like_helical_dom_sf"/>
</dbReference>
<dbReference type="Proteomes" id="UP000005289">
    <property type="component" value="Chromosome"/>
</dbReference>
<proteinExistence type="inferred from homology"/>
<evidence type="ECO:0000256" key="2">
    <source>
        <dbReference type="HAMAP-Rule" id="MF_02066"/>
    </source>
</evidence>
<dbReference type="RefSeq" id="WP_006746010.1">
    <property type="nucleotide sequence ID" value="NZ_CP007029.1"/>
</dbReference>
<comment type="similarity">
    <text evidence="2">Belongs to the CpoB family.</text>
</comment>
<organism evidence="5 6">
    <name type="scientific">Thioalkalivibrio paradoxus ARh 1</name>
    <dbReference type="NCBI Taxonomy" id="713585"/>
    <lineage>
        <taxon>Bacteria</taxon>
        <taxon>Pseudomonadati</taxon>
        <taxon>Pseudomonadota</taxon>
        <taxon>Gammaproteobacteria</taxon>
        <taxon>Chromatiales</taxon>
        <taxon>Ectothiorhodospiraceae</taxon>
        <taxon>Thioalkalivibrio</taxon>
    </lineage>
</organism>
<feature type="coiled-coil region" evidence="2">
    <location>
        <begin position="65"/>
        <end position="117"/>
    </location>
</feature>
<protein>
    <recommendedName>
        <fullName evidence="2">Cell division coordinator CpoB</fullName>
    </recommendedName>
</protein>
<evidence type="ECO:0000256" key="1">
    <source>
        <dbReference type="ARBA" id="ARBA00022729"/>
    </source>
</evidence>
<dbReference type="GO" id="GO:0070206">
    <property type="term" value="P:protein trimerization"/>
    <property type="evidence" value="ECO:0007669"/>
    <property type="project" value="InterPro"/>
</dbReference>
<comment type="function">
    <text evidence="2">Mediates coordination of peptidoglycan synthesis and outer membrane constriction during cell division.</text>
</comment>
<name>W0DFJ2_9GAMM</name>
<dbReference type="HOGENOM" id="CLU_044315_2_0_6"/>
<dbReference type="STRING" id="713585.THITH_02935"/>
<keyword evidence="2" id="KW-0175">Coiled coil</keyword>
<dbReference type="Pfam" id="PF13174">
    <property type="entry name" value="TPR_6"/>
    <property type="match status" value="1"/>
</dbReference>
<dbReference type="Pfam" id="PF16331">
    <property type="entry name" value="TolA_bind_tri"/>
    <property type="match status" value="1"/>
</dbReference>
<evidence type="ECO:0000259" key="4">
    <source>
        <dbReference type="Pfam" id="PF16331"/>
    </source>
</evidence>
<keyword evidence="1 2" id="KW-0732">Signal</keyword>
<comment type="subcellular location">
    <subcellularLocation>
        <location evidence="2">Periplasm</location>
    </subcellularLocation>
</comment>
<dbReference type="InterPro" id="IPR019734">
    <property type="entry name" value="TPR_rpt"/>
</dbReference>
<dbReference type="InterPro" id="IPR032519">
    <property type="entry name" value="YbgF_tri"/>
</dbReference>
<evidence type="ECO:0000313" key="6">
    <source>
        <dbReference type="Proteomes" id="UP000005289"/>
    </source>
</evidence>
<dbReference type="Gene3D" id="1.20.5.110">
    <property type="match status" value="1"/>
</dbReference>
<dbReference type="EMBL" id="CP007029">
    <property type="protein sequence ID" value="AHE97409.1"/>
    <property type="molecule type" value="Genomic_DNA"/>
</dbReference>
<feature type="domain" description="Outer membrane lipoprotein BamD-like" evidence="3">
    <location>
        <begin position="136"/>
        <end position="196"/>
    </location>
</feature>
<dbReference type="KEGG" id="tti:THITH_02935"/>
<reference evidence="5 6" key="1">
    <citation type="submission" date="2013-12" db="EMBL/GenBank/DDBJ databases">
        <authorList>
            <consortium name="DOE Joint Genome Institute"/>
            <person name="Muyzer G."/>
            <person name="Huntemann M."/>
            <person name="Han J."/>
            <person name="Chen A."/>
            <person name="Kyrpides N."/>
            <person name="Mavromatis K."/>
            <person name="Markowitz V."/>
            <person name="Palaniappan K."/>
            <person name="Ivanova N."/>
            <person name="Schaumberg A."/>
            <person name="Pati A."/>
            <person name="Liolios K."/>
            <person name="Nordberg H.P."/>
            <person name="Cantor M.N."/>
            <person name="Hua S.X."/>
            <person name="Woyke T."/>
        </authorList>
    </citation>
    <scope>NUCLEOTIDE SEQUENCE [LARGE SCALE GENOMIC DNA]</scope>
    <source>
        <strain evidence="5 6">ARh 1</strain>
    </source>
</reference>
<dbReference type="HAMAP" id="MF_02066">
    <property type="entry name" value="CpoB"/>
    <property type="match status" value="1"/>
</dbReference>
<keyword evidence="6" id="KW-1185">Reference proteome</keyword>
<dbReference type="InterPro" id="IPR014162">
    <property type="entry name" value="CpoB_C"/>
</dbReference>
<dbReference type="AlphaFoldDB" id="W0DFJ2"/>
<dbReference type="SUPFAM" id="SSF48452">
    <property type="entry name" value="TPR-like"/>
    <property type="match status" value="1"/>
</dbReference>
<dbReference type="GO" id="GO:0043093">
    <property type="term" value="P:FtsZ-dependent cytokinesis"/>
    <property type="evidence" value="ECO:0007669"/>
    <property type="project" value="UniProtKB-UniRule"/>
</dbReference>
<evidence type="ECO:0000259" key="3">
    <source>
        <dbReference type="Pfam" id="PF13525"/>
    </source>
</evidence>
<dbReference type="InterPro" id="IPR034706">
    <property type="entry name" value="CpoB"/>
</dbReference>
<dbReference type="NCBIfam" id="TIGR02795">
    <property type="entry name" value="tol_pal_ybgF"/>
    <property type="match status" value="1"/>
</dbReference>
<dbReference type="Pfam" id="PF13525">
    <property type="entry name" value="YfiO"/>
    <property type="match status" value="1"/>
</dbReference>
<keyword evidence="2" id="KW-0131">Cell cycle</keyword>
<feature type="domain" description="YbgF trimerisation" evidence="4">
    <location>
        <begin position="49"/>
        <end position="116"/>
    </location>
</feature>
<gene>
    <name evidence="2" type="primary">cpoB</name>
    <name evidence="5" type="ORF">THITH_02935</name>
</gene>
<accession>W0DFJ2</accession>
<keyword evidence="2" id="KW-0132">Cell division</keyword>
<dbReference type="SMART" id="SM00028">
    <property type="entry name" value="TPR"/>
    <property type="match status" value="2"/>
</dbReference>
<evidence type="ECO:0000313" key="5">
    <source>
        <dbReference type="EMBL" id="AHE97409.1"/>
    </source>
</evidence>
<dbReference type="InterPro" id="IPR039565">
    <property type="entry name" value="BamD-like"/>
</dbReference>
<dbReference type="Gene3D" id="1.25.40.10">
    <property type="entry name" value="Tetratricopeptide repeat domain"/>
    <property type="match status" value="1"/>
</dbReference>
<dbReference type="GO" id="GO:0030288">
    <property type="term" value="C:outer membrane-bounded periplasmic space"/>
    <property type="evidence" value="ECO:0007669"/>
    <property type="project" value="UniProtKB-UniRule"/>
</dbReference>
<dbReference type="OrthoDB" id="9768142at2"/>
<keyword evidence="2" id="KW-0574">Periplasm</keyword>